<evidence type="ECO:0000256" key="2">
    <source>
        <dbReference type="SAM" id="SignalP"/>
    </source>
</evidence>
<evidence type="ECO:0000256" key="1">
    <source>
        <dbReference type="SAM" id="Phobius"/>
    </source>
</evidence>
<feature type="transmembrane region" description="Helical" evidence="1">
    <location>
        <begin position="262"/>
        <end position="283"/>
    </location>
</feature>
<feature type="transmembrane region" description="Helical" evidence="1">
    <location>
        <begin position="319"/>
        <end position="336"/>
    </location>
</feature>
<keyword evidence="1" id="KW-0812">Transmembrane</keyword>
<dbReference type="AlphaFoldDB" id="A0A2H0RLH5"/>
<feature type="transmembrane region" description="Helical" evidence="1">
    <location>
        <begin position="224"/>
        <end position="242"/>
    </location>
</feature>
<feature type="transmembrane region" description="Helical" evidence="1">
    <location>
        <begin position="99"/>
        <end position="119"/>
    </location>
</feature>
<evidence type="ECO:0000313" key="3">
    <source>
        <dbReference type="EMBL" id="PIR47287.1"/>
    </source>
</evidence>
<reference evidence="3 4" key="1">
    <citation type="submission" date="2017-09" db="EMBL/GenBank/DDBJ databases">
        <title>Depth-based differentiation of microbial function through sediment-hosted aquifers and enrichment of novel symbionts in the deep terrestrial subsurface.</title>
        <authorList>
            <person name="Probst A.J."/>
            <person name="Ladd B."/>
            <person name="Jarett J.K."/>
            <person name="Geller-Mcgrath D.E."/>
            <person name="Sieber C.M."/>
            <person name="Emerson J.B."/>
            <person name="Anantharaman K."/>
            <person name="Thomas B.C."/>
            <person name="Malmstrom R."/>
            <person name="Stieglmeier M."/>
            <person name="Klingl A."/>
            <person name="Woyke T."/>
            <person name="Ryan C.M."/>
            <person name="Banfield J.F."/>
        </authorList>
    </citation>
    <scope>NUCLEOTIDE SEQUENCE [LARGE SCALE GENOMIC DNA]</scope>
    <source>
        <strain evidence="3">CG10_big_fil_rev_8_21_14_0_10_50_16</strain>
    </source>
</reference>
<feature type="transmembrane region" description="Helical" evidence="1">
    <location>
        <begin position="131"/>
        <end position="149"/>
    </location>
</feature>
<protein>
    <submittedName>
        <fullName evidence="3">Uncharacterized protein</fullName>
    </submittedName>
</protein>
<feature type="chain" id="PRO_5013802877" evidence="2">
    <location>
        <begin position="35"/>
        <end position="924"/>
    </location>
</feature>
<keyword evidence="1" id="KW-1133">Transmembrane helix</keyword>
<dbReference type="Proteomes" id="UP000230084">
    <property type="component" value="Unassembled WGS sequence"/>
</dbReference>
<comment type="caution">
    <text evidence="3">The sequence shown here is derived from an EMBL/GenBank/DDBJ whole genome shotgun (WGS) entry which is preliminary data.</text>
</comment>
<gene>
    <name evidence="3" type="ORF">COV06_04355</name>
</gene>
<keyword evidence="2" id="KW-0732">Signal</keyword>
<evidence type="ECO:0000313" key="4">
    <source>
        <dbReference type="Proteomes" id="UP000230084"/>
    </source>
</evidence>
<feature type="transmembrane region" description="Helical" evidence="1">
    <location>
        <begin position="196"/>
        <end position="217"/>
    </location>
</feature>
<accession>A0A2H0RLH5</accession>
<organism evidence="3 4">
    <name type="scientific">Candidatus Uhrbacteria bacterium CG10_big_fil_rev_8_21_14_0_10_50_16</name>
    <dbReference type="NCBI Taxonomy" id="1975039"/>
    <lineage>
        <taxon>Bacteria</taxon>
        <taxon>Candidatus Uhriibacteriota</taxon>
    </lineage>
</organism>
<name>A0A2H0RLH5_9BACT</name>
<proteinExistence type="predicted"/>
<feature type="signal peptide" evidence="2">
    <location>
        <begin position="1"/>
        <end position="34"/>
    </location>
</feature>
<keyword evidence="1" id="KW-0472">Membrane</keyword>
<dbReference type="EMBL" id="PCYM01000010">
    <property type="protein sequence ID" value="PIR47287.1"/>
    <property type="molecule type" value="Genomic_DNA"/>
</dbReference>
<sequence>MLNWFQRSKQVILRVTTSLSVVALFLFVAPSVHAGSLSDAWNDPGLFLARMIAYLIDNLGEVIASLATLELKILQPILQYSDFISHPVVVMGWEIVRNLTNTALIVFMLIIAFGTMFGVKKVNWQQQIPKLLIAAIAINYSRIITGLFIDIGQVVMNAFVNALQQVGFANFFEMLKIREAYQLSDHPTGLAEAGTALTLLGTSIFALVQIIIVVIVLGVMIAVLLYRVVVLWVLIVLSPAAFGARAADGMLSKAGNYYSEWWGKLTAAVMIGPILAFFLWLSLAATGASDKGLAANFDTSLAEENQGIIQNKSSNTSHLLAYVIGIALLLAGLEMASGTAGQLGGFAAKAVSTGSGWSKKFAAAPVSLAGAATAKTARFGGRQVKKVGRSGVELATDQVKGRTADFRQYTRKRLDRFADRSILGGGLVGGAIGRRARGVSRKMGSMDDADRKRFQQEEAGFGADLSLEESMRYLEENRDSGSARTQARVAQLRGSVASNKDHMNTLLQGTPAQAGQARQMVKDSMQHFKDTGDDASVKKLEDRMKQDLRLGNVDASGMSSAMEKMTDRELKGLSEDNFSDANFRQAMASSGMLNRFFGGTADENARNQQGYSRSFIQGATRANANRALDGAETTRNQDEQDRIAALAPAAAREIPQQSNNTAHRLMNAHSAGTMGNTLSAGLNLQDIDLAEMRAAGGGTLDPVFENRLIDAIHEAMTSSKSVPMVQGLMEASRNAGAPQEQARAREMINFMSGANVAGLDIGTEIDADVASGAITGGSASAVRAHRALRNGAVGFGDMDQYGFDAARPPANQFGNETNRREFRTAIATNPSIITNINNRITANGGNNDVARSVAQTFDKQALNGLLESFEKARGGPQEEMYRGIIQQVGQVLQNQSQLIAEGDEIYDQVQQAQQHFRTRIRTQL</sequence>